<accession>A0A1T5IBD6</accession>
<reference evidence="1 2" key="1">
    <citation type="submission" date="2017-02" db="EMBL/GenBank/DDBJ databases">
        <authorList>
            <person name="Peterson S.W."/>
        </authorList>
    </citation>
    <scope>NUCLEOTIDE SEQUENCE [LARGE SCALE GENOMIC DNA]</scope>
    <source>
        <strain evidence="1 2">VKM Ac-2059</strain>
    </source>
</reference>
<name>A0A1T5IBD6_9MICO</name>
<gene>
    <name evidence="1" type="ORF">SAMN06309945_0198</name>
</gene>
<dbReference type="AlphaFoldDB" id="A0A1T5IBD6"/>
<keyword evidence="2" id="KW-1185">Reference proteome</keyword>
<evidence type="ECO:0000313" key="2">
    <source>
        <dbReference type="Proteomes" id="UP000190857"/>
    </source>
</evidence>
<organism evidence="1 2">
    <name type="scientific">Okibacterium fritillariae</name>
    <dbReference type="NCBI Taxonomy" id="123320"/>
    <lineage>
        <taxon>Bacteria</taxon>
        <taxon>Bacillati</taxon>
        <taxon>Actinomycetota</taxon>
        <taxon>Actinomycetes</taxon>
        <taxon>Micrococcales</taxon>
        <taxon>Microbacteriaceae</taxon>
        <taxon>Okibacterium</taxon>
    </lineage>
</organism>
<dbReference type="STRING" id="123320.SAMN06309945_0198"/>
<evidence type="ECO:0008006" key="3">
    <source>
        <dbReference type="Google" id="ProtNLM"/>
    </source>
</evidence>
<dbReference type="EMBL" id="FUZP01000001">
    <property type="protein sequence ID" value="SKC36457.1"/>
    <property type="molecule type" value="Genomic_DNA"/>
</dbReference>
<dbReference type="OrthoDB" id="4748714at2"/>
<evidence type="ECO:0000313" key="1">
    <source>
        <dbReference type="EMBL" id="SKC36457.1"/>
    </source>
</evidence>
<dbReference type="RefSeq" id="WP_079726441.1">
    <property type="nucleotide sequence ID" value="NZ_FUZP01000001.1"/>
</dbReference>
<dbReference type="Proteomes" id="UP000190857">
    <property type="component" value="Unassembled WGS sequence"/>
</dbReference>
<sequence>MSIASETSARPGLQAYNDSVRLETGDVVSGLREIVGAKLVAYIGHVSNTRSVREWADGERAPGAEVIQRLRVAYHVAGLLYEREGKATVQSWFQGMNPQLDDNAPARLLRDEPLDVVGPQVVAAARAFAAVG</sequence>
<protein>
    <recommendedName>
        <fullName evidence="3">Antitoxin Xre/MbcA/ParS-like toxin-binding domain-containing protein</fullName>
    </recommendedName>
</protein>
<proteinExistence type="predicted"/>